<comment type="similarity">
    <text evidence="2 4">Belongs to the cytochrome P450 family.</text>
</comment>
<evidence type="ECO:0000256" key="1">
    <source>
        <dbReference type="ARBA" id="ARBA00001971"/>
    </source>
</evidence>
<dbReference type="PRINTS" id="PR00385">
    <property type="entry name" value="P450"/>
</dbReference>
<evidence type="ECO:0000313" key="5">
    <source>
        <dbReference type="EMBL" id="KAJ8612096.1"/>
    </source>
</evidence>
<keyword evidence="4" id="KW-0503">Monooxygenase</keyword>
<name>A0AAD7ULU3_9STRA</name>
<keyword evidence="6" id="KW-1185">Reference proteome</keyword>
<dbReference type="GO" id="GO:0004497">
    <property type="term" value="F:monooxygenase activity"/>
    <property type="evidence" value="ECO:0007669"/>
    <property type="project" value="UniProtKB-KW"/>
</dbReference>
<dbReference type="GO" id="GO:0016705">
    <property type="term" value="F:oxidoreductase activity, acting on paired donors, with incorporation or reduction of molecular oxygen"/>
    <property type="evidence" value="ECO:0007669"/>
    <property type="project" value="InterPro"/>
</dbReference>
<dbReference type="InterPro" id="IPR036396">
    <property type="entry name" value="Cyt_P450_sf"/>
</dbReference>
<dbReference type="EMBL" id="JAQMWT010000057">
    <property type="protein sequence ID" value="KAJ8612096.1"/>
    <property type="molecule type" value="Genomic_DNA"/>
</dbReference>
<evidence type="ECO:0000256" key="4">
    <source>
        <dbReference type="RuleBase" id="RU000461"/>
    </source>
</evidence>
<dbReference type="InterPro" id="IPR002401">
    <property type="entry name" value="Cyt_P450_E_grp-I"/>
</dbReference>
<dbReference type="Gene3D" id="1.10.630.10">
    <property type="entry name" value="Cytochrome P450"/>
    <property type="match status" value="1"/>
</dbReference>
<evidence type="ECO:0008006" key="7">
    <source>
        <dbReference type="Google" id="ProtNLM"/>
    </source>
</evidence>
<dbReference type="PRINTS" id="PR00463">
    <property type="entry name" value="EP450I"/>
</dbReference>
<gene>
    <name evidence="5" type="ORF">CTAYLR_002424</name>
</gene>
<sequence length="477" mass="53340">MWRWIVDAGLTVVAALVVAKVLNIIRRVMRSGGKFPDAPSSRKNWFFGHALELSNPATRQDIIDSWCEAVGTCEYRVFSRRGILITELEDVAKLSSLRPRQVQRAPIVRSLLEYFAPGLFTAELPEWTVERRIVSPAFHSHARLSEYGPAILELSERLCEVVSGKEANVNAAAYKFTLDSIGLIGFGQDFDTLRGGDASLITKCFSILGKRLTSPYYQFVPFVGERTDGGKAHQKAVSQFLEDVVRRGGPDRTVLSKLLEKNRSENNPLSDKRLAGNLATLFLAGTDTTGTTITWMVKHLAEDLTLQEETRVEAHRFANRPNDFGAVPLLRSLFREVLRMEGPASLIALQNTTESIFIAGKNIDPGEYTLVVPLRFLGKHRLPQDEKEPTKFDARRWVDPESSDGLRPCPKAIMPFGFGLRICPGKDLSELEALVAVCALLRRFKMTLVDDGKGPHRAAFAFTMIPDRDIYVKFHPI</sequence>
<dbReference type="Proteomes" id="UP001230188">
    <property type="component" value="Unassembled WGS sequence"/>
</dbReference>
<dbReference type="PANTHER" id="PTHR24305:SF166">
    <property type="entry name" value="CYTOCHROME P450 12A4, MITOCHONDRIAL-RELATED"/>
    <property type="match status" value="1"/>
</dbReference>
<dbReference type="CDD" id="cd00302">
    <property type="entry name" value="cytochrome_P450"/>
    <property type="match status" value="1"/>
</dbReference>
<evidence type="ECO:0000256" key="3">
    <source>
        <dbReference type="PIRSR" id="PIRSR602401-1"/>
    </source>
</evidence>
<evidence type="ECO:0000313" key="6">
    <source>
        <dbReference type="Proteomes" id="UP001230188"/>
    </source>
</evidence>
<accession>A0AAD7ULU3</accession>
<dbReference type="InterPro" id="IPR001128">
    <property type="entry name" value="Cyt_P450"/>
</dbReference>
<dbReference type="GO" id="GO:0005506">
    <property type="term" value="F:iron ion binding"/>
    <property type="evidence" value="ECO:0007669"/>
    <property type="project" value="InterPro"/>
</dbReference>
<reference evidence="5" key="1">
    <citation type="submission" date="2023-01" db="EMBL/GenBank/DDBJ databases">
        <title>Metagenome sequencing of chrysophaentin producing Chrysophaeum taylorii.</title>
        <authorList>
            <person name="Davison J."/>
            <person name="Bewley C."/>
        </authorList>
    </citation>
    <scope>NUCLEOTIDE SEQUENCE</scope>
    <source>
        <strain evidence="5">NIES-1699</strain>
    </source>
</reference>
<proteinExistence type="inferred from homology"/>
<comment type="caution">
    <text evidence="5">The sequence shown here is derived from an EMBL/GenBank/DDBJ whole genome shotgun (WGS) entry which is preliminary data.</text>
</comment>
<feature type="binding site" description="axial binding residue" evidence="3">
    <location>
        <position position="423"/>
    </location>
    <ligand>
        <name>heme</name>
        <dbReference type="ChEBI" id="CHEBI:30413"/>
    </ligand>
    <ligandPart>
        <name>Fe</name>
        <dbReference type="ChEBI" id="CHEBI:18248"/>
    </ligandPart>
</feature>
<organism evidence="5 6">
    <name type="scientific">Chrysophaeum taylorii</name>
    <dbReference type="NCBI Taxonomy" id="2483200"/>
    <lineage>
        <taxon>Eukaryota</taxon>
        <taxon>Sar</taxon>
        <taxon>Stramenopiles</taxon>
        <taxon>Ochrophyta</taxon>
        <taxon>Pelagophyceae</taxon>
        <taxon>Pelagomonadales</taxon>
        <taxon>Pelagomonadaceae</taxon>
        <taxon>Chrysophaeum</taxon>
    </lineage>
</organism>
<dbReference type="InterPro" id="IPR050121">
    <property type="entry name" value="Cytochrome_P450_monoxygenase"/>
</dbReference>
<dbReference type="SUPFAM" id="SSF48264">
    <property type="entry name" value="Cytochrome P450"/>
    <property type="match status" value="1"/>
</dbReference>
<dbReference type="GO" id="GO:0020037">
    <property type="term" value="F:heme binding"/>
    <property type="evidence" value="ECO:0007669"/>
    <property type="project" value="InterPro"/>
</dbReference>
<dbReference type="InterPro" id="IPR017972">
    <property type="entry name" value="Cyt_P450_CS"/>
</dbReference>
<dbReference type="PROSITE" id="PS00086">
    <property type="entry name" value="CYTOCHROME_P450"/>
    <property type="match status" value="1"/>
</dbReference>
<dbReference type="PANTHER" id="PTHR24305">
    <property type="entry name" value="CYTOCHROME P450"/>
    <property type="match status" value="1"/>
</dbReference>
<keyword evidence="3 4" id="KW-0349">Heme</keyword>
<keyword evidence="3 4" id="KW-0408">Iron</keyword>
<dbReference type="Pfam" id="PF00067">
    <property type="entry name" value="p450"/>
    <property type="match status" value="1"/>
</dbReference>
<protein>
    <recommendedName>
        <fullName evidence="7">Cytochrome P450</fullName>
    </recommendedName>
</protein>
<dbReference type="AlphaFoldDB" id="A0AAD7ULU3"/>
<keyword evidence="4" id="KW-0560">Oxidoreductase</keyword>
<evidence type="ECO:0000256" key="2">
    <source>
        <dbReference type="ARBA" id="ARBA00010617"/>
    </source>
</evidence>
<keyword evidence="3 4" id="KW-0479">Metal-binding</keyword>
<comment type="cofactor">
    <cofactor evidence="1 3">
        <name>heme</name>
        <dbReference type="ChEBI" id="CHEBI:30413"/>
    </cofactor>
</comment>